<evidence type="ECO:0000313" key="2">
    <source>
        <dbReference type="EMBL" id="EGD0649702.1"/>
    </source>
</evidence>
<name>A0A1U9T263_ECOLX</name>
<protein>
    <submittedName>
        <fullName evidence="2">SirB family protein</fullName>
    </submittedName>
    <submittedName>
        <fullName evidence="3">Transcriptional regulator</fullName>
    </submittedName>
</protein>
<dbReference type="Pfam" id="PF04247">
    <property type="entry name" value="SirB"/>
    <property type="match status" value="1"/>
</dbReference>
<dbReference type="PIRSF" id="PIRSF005610">
    <property type="entry name" value="SirB"/>
    <property type="match status" value="1"/>
</dbReference>
<dbReference type="PANTHER" id="PTHR39594">
    <property type="entry name" value="PROTEIN YCHQ"/>
    <property type="match status" value="1"/>
</dbReference>
<gene>
    <name evidence="3" type="primary">sirB2</name>
    <name evidence="2" type="ORF">B6R31_003394</name>
    <name evidence="3" type="ORF">NCTC9044_04516</name>
    <name evidence="4" type="ORF">NCTC9702_03443</name>
</gene>
<feature type="transmembrane region" description="Helical" evidence="1">
    <location>
        <begin position="6"/>
        <end position="27"/>
    </location>
</feature>
<dbReference type="Proteomes" id="UP000271797">
    <property type="component" value="Chromosome"/>
</dbReference>
<reference evidence="5 6" key="2">
    <citation type="submission" date="2018-12" db="EMBL/GenBank/DDBJ databases">
        <authorList>
            <consortium name="Pathogen Informatics"/>
        </authorList>
    </citation>
    <scope>NUCLEOTIDE SEQUENCE [LARGE SCALE GENOMIC DNA]</scope>
    <source>
        <strain evidence="3 5">NCTC9044</strain>
        <strain evidence="4 6">NCTC9702</strain>
    </source>
</reference>
<feature type="transmembrane region" description="Helical" evidence="1">
    <location>
        <begin position="105"/>
        <end position="123"/>
    </location>
</feature>
<evidence type="ECO:0000256" key="1">
    <source>
        <dbReference type="SAM" id="Phobius"/>
    </source>
</evidence>
<dbReference type="NCBIfam" id="NF007622">
    <property type="entry name" value="PRK10278.1"/>
    <property type="match status" value="1"/>
</dbReference>
<dbReference type="Proteomes" id="UP000630371">
    <property type="component" value="Unassembled WGS sequence"/>
</dbReference>
<dbReference type="AlphaFoldDB" id="A0A1U9T263"/>
<keyword evidence="1" id="KW-0812">Transmembrane</keyword>
<dbReference type="EMBL" id="LR134246">
    <property type="protein sequence ID" value="VED36166.1"/>
    <property type="molecule type" value="Genomic_DNA"/>
</dbReference>
<proteinExistence type="predicted"/>
<dbReference type="EMBL" id="LR134238">
    <property type="protein sequence ID" value="VED13635.1"/>
    <property type="molecule type" value="Genomic_DNA"/>
</dbReference>
<dbReference type="GO" id="GO:0005886">
    <property type="term" value="C:plasma membrane"/>
    <property type="evidence" value="ECO:0007669"/>
    <property type="project" value="TreeGrafter"/>
</dbReference>
<evidence type="ECO:0000313" key="7">
    <source>
        <dbReference type="Proteomes" id="UP000630371"/>
    </source>
</evidence>
<evidence type="ECO:0000313" key="6">
    <source>
        <dbReference type="Proteomes" id="UP000277930"/>
    </source>
</evidence>
<sequence>MTSFSTLLSVHLISIALSVGLLTLRFWLRYQKHPQAFSRWTRIVPPIVDTVLLLSGIALMAKAHILLFSGQAQWLTEKLFGVIIYIVLGFIALDYRRMHSQQARIIAFPLALVVLYIIIKLATTKVPLLG</sequence>
<reference evidence="2" key="1">
    <citation type="submission" date="2018-08" db="EMBL/GenBank/DDBJ databases">
        <authorList>
            <consortium name="GenomeTrakr network: Whole genome sequencing for foodborne pathogen traceback"/>
        </authorList>
    </citation>
    <scope>NUCLEOTIDE SEQUENCE</scope>
    <source>
        <strain evidence="2">NC_STEC178</strain>
    </source>
</reference>
<accession>A0A1U9T263</accession>
<evidence type="ECO:0000313" key="5">
    <source>
        <dbReference type="Proteomes" id="UP000271797"/>
    </source>
</evidence>
<evidence type="ECO:0000313" key="4">
    <source>
        <dbReference type="EMBL" id="VED36166.1"/>
    </source>
</evidence>
<keyword evidence="1" id="KW-1133">Transmembrane helix</keyword>
<evidence type="ECO:0000313" key="3">
    <source>
        <dbReference type="EMBL" id="VED13635.1"/>
    </source>
</evidence>
<dbReference type="RefSeq" id="WP_000200387.1">
    <property type="nucleotide sequence ID" value="NZ_AP019538.1"/>
</dbReference>
<feature type="transmembrane region" description="Helical" evidence="1">
    <location>
        <begin position="74"/>
        <end position="93"/>
    </location>
</feature>
<keyword evidence="1" id="KW-0472">Membrane</keyword>
<dbReference type="InterPro" id="IPR007360">
    <property type="entry name" value="SirB"/>
</dbReference>
<dbReference type="EMBL" id="AAVQAW010000015">
    <property type="protein sequence ID" value="EGD0649702.1"/>
    <property type="molecule type" value="Genomic_DNA"/>
</dbReference>
<feature type="transmembrane region" description="Helical" evidence="1">
    <location>
        <begin position="47"/>
        <end position="68"/>
    </location>
</feature>
<dbReference type="PANTHER" id="PTHR39594:SF1">
    <property type="entry name" value="PROTEIN YCHQ"/>
    <property type="match status" value="1"/>
</dbReference>
<organism evidence="2 7">
    <name type="scientific">Escherichia coli</name>
    <dbReference type="NCBI Taxonomy" id="562"/>
    <lineage>
        <taxon>Bacteria</taxon>
        <taxon>Pseudomonadati</taxon>
        <taxon>Pseudomonadota</taxon>
        <taxon>Gammaproteobacteria</taxon>
        <taxon>Enterobacterales</taxon>
        <taxon>Enterobacteriaceae</taxon>
        <taxon>Escherichia</taxon>
    </lineage>
</organism>
<dbReference type="Proteomes" id="UP000277930">
    <property type="component" value="Chromosome 1"/>
</dbReference>